<accession>A0ABS4ZJK0</accession>
<gene>
    <name evidence="1" type="ORF">JOF34_001769</name>
</gene>
<protein>
    <submittedName>
        <fullName evidence="1">Uncharacterized protein</fullName>
    </submittedName>
</protein>
<dbReference type="EMBL" id="JAGIOL010000001">
    <property type="protein sequence ID" value="MBP2437183.1"/>
    <property type="molecule type" value="Genomic_DNA"/>
</dbReference>
<name>A0ABS4ZJK0_9MICO</name>
<keyword evidence="2" id="KW-1185">Reference proteome</keyword>
<evidence type="ECO:0000313" key="2">
    <source>
        <dbReference type="Proteomes" id="UP001519362"/>
    </source>
</evidence>
<organism evidence="1 2">
    <name type="scientific">Microbacterium amylolyticum</name>
    <dbReference type="NCBI Taxonomy" id="936337"/>
    <lineage>
        <taxon>Bacteria</taxon>
        <taxon>Bacillati</taxon>
        <taxon>Actinomycetota</taxon>
        <taxon>Actinomycetes</taxon>
        <taxon>Micrococcales</taxon>
        <taxon>Microbacteriaceae</taxon>
        <taxon>Microbacterium</taxon>
    </lineage>
</organism>
<comment type="caution">
    <text evidence="1">The sequence shown here is derived from an EMBL/GenBank/DDBJ whole genome shotgun (WGS) entry which is preliminary data.</text>
</comment>
<dbReference type="Proteomes" id="UP001519362">
    <property type="component" value="Unassembled WGS sequence"/>
</dbReference>
<evidence type="ECO:0000313" key="1">
    <source>
        <dbReference type="EMBL" id="MBP2437183.1"/>
    </source>
</evidence>
<proteinExistence type="predicted"/>
<sequence>MNGAGEQHLRAAGQTGFPYFGELILDCLERTEKAMTQAHAFAAAELSVRAQMMARRLG</sequence>
<dbReference type="Gene3D" id="3.40.50.720">
    <property type="entry name" value="NAD(P)-binding Rossmann-like Domain"/>
    <property type="match status" value="1"/>
</dbReference>
<dbReference type="Gene3D" id="3.30.360.10">
    <property type="entry name" value="Dihydrodipicolinate Reductase, domain 2"/>
    <property type="match status" value="1"/>
</dbReference>
<reference evidence="1 2" key="1">
    <citation type="submission" date="2021-03" db="EMBL/GenBank/DDBJ databases">
        <title>Sequencing the genomes of 1000 actinobacteria strains.</title>
        <authorList>
            <person name="Klenk H.-P."/>
        </authorList>
    </citation>
    <scope>NUCLEOTIDE SEQUENCE [LARGE SCALE GENOMIC DNA]</scope>
    <source>
        <strain evidence="1 2">DSM 24221</strain>
    </source>
</reference>